<name>A0A7R9WUC2_9STRA</name>
<dbReference type="PANTHER" id="PTHR22765">
    <property type="entry name" value="RING FINGER AND PROTEASE ASSOCIATED DOMAIN-CONTAINING"/>
    <property type="match status" value="1"/>
</dbReference>
<protein>
    <recommendedName>
        <fullName evidence="3">RING-type domain-containing protein</fullName>
    </recommendedName>
</protein>
<dbReference type="GO" id="GO:0006511">
    <property type="term" value="P:ubiquitin-dependent protein catabolic process"/>
    <property type="evidence" value="ECO:0007669"/>
    <property type="project" value="TreeGrafter"/>
</dbReference>
<dbReference type="InterPro" id="IPR013083">
    <property type="entry name" value="Znf_RING/FYVE/PHD"/>
</dbReference>
<evidence type="ECO:0000256" key="2">
    <source>
        <dbReference type="SAM" id="MobiDB-lite"/>
    </source>
</evidence>
<feature type="compositionally biased region" description="Acidic residues" evidence="2">
    <location>
        <begin position="248"/>
        <end position="258"/>
    </location>
</feature>
<feature type="compositionally biased region" description="Basic and acidic residues" evidence="2">
    <location>
        <begin position="296"/>
        <end position="307"/>
    </location>
</feature>
<dbReference type="InterPro" id="IPR051826">
    <property type="entry name" value="E3_ubiquitin-ligase_domain"/>
</dbReference>
<feature type="domain" description="RING-type" evidence="3">
    <location>
        <begin position="171"/>
        <end position="215"/>
    </location>
</feature>
<feature type="compositionally biased region" description="Acidic residues" evidence="2">
    <location>
        <begin position="31"/>
        <end position="48"/>
    </location>
</feature>
<feature type="compositionally biased region" description="Acidic residues" evidence="2">
    <location>
        <begin position="95"/>
        <end position="112"/>
    </location>
</feature>
<sequence>MKDGDDEGVTTSNRKAIFLKMASVLTSESSMGDDEDEDDDREENEATSDVEMGQQPQQKPRKQQKGKHFGGDENCGRQDDSELVALDNTINTEHDENENDNGNENENDIEMGETTDTVDVTATTHNDNYNDIDNSQCHSISNQDHDQHSISTHLCVRIPCANGTRSVDAHCAICLGEYMTGDKVSFSNLECRHAFHYDCILPWLSKGKKRCPICRHWFVPGTKIDDQKKAAAAAAEAAALAAQPSSSSDDEEEIEIVDSTDRVAAAPTIIGGRTDESSQASLDQEEFDADQQQEQEEQRVDASPHDV</sequence>
<proteinExistence type="predicted"/>
<evidence type="ECO:0000256" key="1">
    <source>
        <dbReference type="PROSITE-ProRule" id="PRU00175"/>
    </source>
</evidence>
<feature type="region of interest" description="Disordered" evidence="2">
    <location>
        <begin position="241"/>
        <end position="307"/>
    </location>
</feature>
<evidence type="ECO:0000313" key="4">
    <source>
        <dbReference type="EMBL" id="CAD8335194.1"/>
    </source>
</evidence>
<dbReference type="InterPro" id="IPR001841">
    <property type="entry name" value="Znf_RING"/>
</dbReference>
<feature type="compositionally biased region" description="Basic and acidic residues" evidence="2">
    <location>
        <begin position="69"/>
        <end position="80"/>
    </location>
</feature>
<dbReference type="GO" id="GO:0061630">
    <property type="term" value="F:ubiquitin protein ligase activity"/>
    <property type="evidence" value="ECO:0007669"/>
    <property type="project" value="TreeGrafter"/>
</dbReference>
<dbReference type="SUPFAM" id="SSF57850">
    <property type="entry name" value="RING/U-box"/>
    <property type="match status" value="1"/>
</dbReference>
<dbReference type="PANTHER" id="PTHR22765:SF411">
    <property type="entry name" value="OS02G0248440 PROTEIN"/>
    <property type="match status" value="1"/>
</dbReference>
<keyword evidence="1" id="KW-0479">Metal-binding</keyword>
<dbReference type="EMBL" id="HBEF01011588">
    <property type="protein sequence ID" value="CAD8335194.1"/>
    <property type="molecule type" value="Transcribed_RNA"/>
</dbReference>
<organism evidence="4">
    <name type="scientific">Craspedostauros australis</name>
    <dbReference type="NCBI Taxonomy" id="1486917"/>
    <lineage>
        <taxon>Eukaryota</taxon>
        <taxon>Sar</taxon>
        <taxon>Stramenopiles</taxon>
        <taxon>Ochrophyta</taxon>
        <taxon>Bacillariophyta</taxon>
        <taxon>Bacillariophyceae</taxon>
        <taxon>Bacillariophycidae</taxon>
        <taxon>Naviculales</taxon>
        <taxon>Naviculaceae</taxon>
        <taxon>Craspedostauros</taxon>
    </lineage>
</organism>
<dbReference type="SMART" id="SM00184">
    <property type="entry name" value="RING"/>
    <property type="match status" value="1"/>
</dbReference>
<dbReference type="Pfam" id="PF13639">
    <property type="entry name" value="zf-RING_2"/>
    <property type="match status" value="1"/>
</dbReference>
<reference evidence="4" key="1">
    <citation type="submission" date="2021-01" db="EMBL/GenBank/DDBJ databases">
        <authorList>
            <person name="Corre E."/>
            <person name="Pelletier E."/>
            <person name="Niang G."/>
            <person name="Scheremetjew M."/>
            <person name="Finn R."/>
            <person name="Kale V."/>
            <person name="Holt S."/>
            <person name="Cochrane G."/>
            <person name="Meng A."/>
            <person name="Brown T."/>
            <person name="Cohen L."/>
        </authorList>
    </citation>
    <scope>NUCLEOTIDE SEQUENCE</scope>
    <source>
        <strain evidence="4">CCMP3328</strain>
    </source>
</reference>
<keyword evidence="1" id="KW-0863">Zinc-finger</keyword>
<dbReference type="AlphaFoldDB" id="A0A7R9WUC2"/>
<gene>
    <name evidence="4" type="ORF">CAUS1442_LOCUS7299</name>
</gene>
<accession>A0A7R9WUC2</accession>
<keyword evidence="1" id="KW-0862">Zinc</keyword>
<feature type="region of interest" description="Disordered" evidence="2">
    <location>
        <begin position="22"/>
        <end position="112"/>
    </location>
</feature>
<dbReference type="Gene3D" id="3.30.40.10">
    <property type="entry name" value="Zinc/RING finger domain, C3HC4 (zinc finger)"/>
    <property type="match status" value="1"/>
</dbReference>
<dbReference type="PROSITE" id="PS50089">
    <property type="entry name" value="ZF_RING_2"/>
    <property type="match status" value="1"/>
</dbReference>
<evidence type="ECO:0000259" key="3">
    <source>
        <dbReference type="PROSITE" id="PS50089"/>
    </source>
</evidence>
<dbReference type="GO" id="GO:0008270">
    <property type="term" value="F:zinc ion binding"/>
    <property type="evidence" value="ECO:0007669"/>
    <property type="project" value="UniProtKB-KW"/>
</dbReference>
<feature type="compositionally biased region" description="Basic residues" evidence="2">
    <location>
        <begin position="59"/>
        <end position="68"/>
    </location>
</feature>
<feature type="compositionally biased region" description="Acidic residues" evidence="2">
    <location>
        <begin position="283"/>
        <end position="295"/>
    </location>
</feature>